<evidence type="ECO:0000256" key="3">
    <source>
        <dbReference type="ARBA" id="ARBA00022989"/>
    </source>
</evidence>
<feature type="transmembrane region" description="Helical" evidence="5">
    <location>
        <begin position="15"/>
        <end position="35"/>
    </location>
</feature>
<dbReference type="EMBL" id="HBER01015072">
    <property type="protein sequence ID" value="CAD8532311.1"/>
    <property type="molecule type" value="Transcribed_RNA"/>
</dbReference>
<evidence type="ECO:0000256" key="5">
    <source>
        <dbReference type="SAM" id="Phobius"/>
    </source>
</evidence>
<keyword evidence="4 5" id="KW-0472">Membrane</keyword>
<accession>A0A7S0IUH9</accession>
<feature type="transmembrane region" description="Helical" evidence="5">
    <location>
        <begin position="47"/>
        <end position="68"/>
    </location>
</feature>
<organism evidence="6">
    <name type="scientific">Calcidiscus leptoporus</name>
    <dbReference type="NCBI Taxonomy" id="127549"/>
    <lineage>
        <taxon>Eukaryota</taxon>
        <taxon>Haptista</taxon>
        <taxon>Haptophyta</taxon>
        <taxon>Prymnesiophyceae</taxon>
        <taxon>Coccolithales</taxon>
        <taxon>Calcidiscaceae</taxon>
        <taxon>Calcidiscus</taxon>
    </lineage>
</organism>
<gene>
    <name evidence="6" type="ORF">CLEP1334_LOCUS7563</name>
</gene>
<dbReference type="Pfam" id="PF03006">
    <property type="entry name" value="HlyIII"/>
    <property type="match status" value="1"/>
</dbReference>
<evidence type="ECO:0000256" key="4">
    <source>
        <dbReference type="ARBA" id="ARBA00023136"/>
    </source>
</evidence>
<evidence type="ECO:0000256" key="2">
    <source>
        <dbReference type="ARBA" id="ARBA00022692"/>
    </source>
</evidence>
<sequence>MLLCSATFNVGQRRWRAHTAFLALLDHIGICMLIAGSHSPVYARACCLRSLGVLWLLMLLTITAKAAGGHGDNIVVHVISFVFGPVVLALLNLQAITAAHAAEALDVRLMYAAGLFYIGGLAPWSIRALEGHVAVWHFCVLMGSACIFALNYRLVAHGGAAAVELQLEQCVGWRS</sequence>
<dbReference type="InterPro" id="IPR004254">
    <property type="entry name" value="AdipoR/HlyIII-related"/>
</dbReference>
<feature type="transmembrane region" description="Helical" evidence="5">
    <location>
        <begin position="105"/>
        <end position="126"/>
    </location>
</feature>
<dbReference type="GO" id="GO:0016020">
    <property type="term" value="C:membrane"/>
    <property type="evidence" value="ECO:0007669"/>
    <property type="project" value="UniProtKB-SubCell"/>
</dbReference>
<feature type="transmembrane region" description="Helical" evidence="5">
    <location>
        <begin position="132"/>
        <end position="150"/>
    </location>
</feature>
<name>A0A7S0IUH9_9EUKA</name>
<proteinExistence type="predicted"/>
<reference evidence="6" key="1">
    <citation type="submission" date="2021-01" db="EMBL/GenBank/DDBJ databases">
        <authorList>
            <person name="Corre E."/>
            <person name="Pelletier E."/>
            <person name="Niang G."/>
            <person name="Scheremetjew M."/>
            <person name="Finn R."/>
            <person name="Kale V."/>
            <person name="Holt S."/>
            <person name="Cochrane G."/>
            <person name="Meng A."/>
            <person name="Brown T."/>
            <person name="Cohen L."/>
        </authorList>
    </citation>
    <scope>NUCLEOTIDE SEQUENCE</scope>
    <source>
        <strain evidence="6">RCC1130</strain>
    </source>
</reference>
<evidence type="ECO:0000313" key="6">
    <source>
        <dbReference type="EMBL" id="CAD8532311.1"/>
    </source>
</evidence>
<comment type="subcellular location">
    <subcellularLocation>
        <location evidence="1">Membrane</location>
        <topology evidence="1">Multi-pass membrane protein</topology>
    </subcellularLocation>
</comment>
<protein>
    <submittedName>
        <fullName evidence="6">Uncharacterized protein</fullName>
    </submittedName>
</protein>
<dbReference type="AlphaFoldDB" id="A0A7S0IUH9"/>
<evidence type="ECO:0000256" key="1">
    <source>
        <dbReference type="ARBA" id="ARBA00004141"/>
    </source>
</evidence>
<keyword evidence="3 5" id="KW-1133">Transmembrane helix</keyword>
<feature type="transmembrane region" description="Helical" evidence="5">
    <location>
        <begin position="74"/>
        <end position="93"/>
    </location>
</feature>
<keyword evidence="2 5" id="KW-0812">Transmembrane</keyword>